<name>A0A495JIS6_9ACTN</name>
<protein>
    <submittedName>
        <fullName evidence="3">DNA protecting protein DprA</fullName>
    </submittedName>
</protein>
<dbReference type="AlphaFoldDB" id="A0A495JIS6"/>
<dbReference type="InterPro" id="IPR003488">
    <property type="entry name" value="DprA"/>
</dbReference>
<dbReference type="Pfam" id="PF02481">
    <property type="entry name" value="DNA_processg_A"/>
    <property type="match status" value="1"/>
</dbReference>
<dbReference type="EMBL" id="RBKT01000001">
    <property type="protein sequence ID" value="RKR88284.1"/>
    <property type="molecule type" value="Genomic_DNA"/>
</dbReference>
<dbReference type="InterPro" id="IPR057666">
    <property type="entry name" value="DrpA_SLOG"/>
</dbReference>
<gene>
    <name evidence="3" type="ORF">BDK92_2594</name>
</gene>
<organism evidence="3 4">
    <name type="scientific">Micromonospora pisi</name>
    <dbReference type="NCBI Taxonomy" id="589240"/>
    <lineage>
        <taxon>Bacteria</taxon>
        <taxon>Bacillati</taxon>
        <taxon>Actinomycetota</taxon>
        <taxon>Actinomycetes</taxon>
        <taxon>Micromonosporales</taxon>
        <taxon>Micromonosporaceae</taxon>
        <taxon>Micromonospora</taxon>
    </lineage>
</organism>
<proteinExistence type="inferred from homology"/>
<dbReference type="Gene3D" id="3.40.50.450">
    <property type="match status" value="1"/>
</dbReference>
<sequence>MSSDDHVFRSVRAALSLYVGGALPDDLRGTAEVHGLPTDGWVFPPDSATISDAGIDPPTDLLALGGLLLDQARQAGITQLVPGDPGWPAGTGCDPLPCLWVIGDADVAGLLREAITVTGTPGGTAYGKQAATGLAYALATYGWTVTAGAATGTDAHAALAARAAGRPVLLVVANGLDQSYPAELTGLLADVAEHGAVVSAFPPGCPRSRARWAVQERLLGSITRATVVVEAMVTSRALLTAQAATQTGRIVCAVPGPITSAWSAGCHQLIADGTARLVALAADVIAAIDPPLVPDGSEQSLFQITGTASWDDGRWRTRHMPEFLVRAASHRDAADRGFEVIFATNPHAYATFDAGVVGPGGVYEAIQVTTG</sequence>
<comment type="similarity">
    <text evidence="1">Belongs to the DprA/Smf family.</text>
</comment>
<dbReference type="PANTHER" id="PTHR43022">
    <property type="entry name" value="PROTEIN SMF"/>
    <property type="match status" value="1"/>
</dbReference>
<evidence type="ECO:0000313" key="4">
    <source>
        <dbReference type="Proteomes" id="UP000277671"/>
    </source>
</evidence>
<comment type="caution">
    <text evidence="3">The sequence shown here is derived from an EMBL/GenBank/DDBJ whole genome shotgun (WGS) entry which is preliminary data.</text>
</comment>
<dbReference type="SUPFAM" id="SSF102405">
    <property type="entry name" value="MCP/YpsA-like"/>
    <property type="match status" value="1"/>
</dbReference>
<dbReference type="GO" id="GO:0009294">
    <property type="term" value="P:DNA-mediated transformation"/>
    <property type="evidence" value="ECO:0007669"/>
    <property type="project" value="InterPro"/>
</dbReference>
<feature type="domain" description="Smf/DprA SLOG" evidence="2">
    <location>
        <begin position="93"/>
        <end position="287"/>
    </location>
</feature>
<dbReference type="PANTHER" id="PTHR43022:SF1">
    <property type="entry name" value="PROTEIN SMF"/>
    <property type="match status" value="1"/>
</dbReference>
<evidence type="ECO:0000259" key="2">
    <source>
        <dbReference type="Pfam" id="PF02481"/>
    </source>
</evidence>
<keyword evidence="4" id="KW-1185">Reference proteome</keyword>
<dbReference type="OrthoDB" id="9785707at2"/>
<dbReference type="Proteomes" id="UP000277671">
    <property type="component" value="Unassembled WGS sequence"/>
</dbReference>
<evidence type="ECO:0000313" key="3">
    <source>
        <dbReference type="EMBL" id="RKR88284.1"/>
    </source>
</evidence>
<evidence type="ECO:0000256" key="1">
    <source>
        <dbReference type="ARBA" id="ARBA00006525"/>
    </source>
</evidence>
<accession>A0A495JIS6</accession>
<reference evidence="3 4" key="1">
    <citation type="submission" date="2018-10" db="EMBL/GenBank/DDBJ databases">
        <title>Sequencing the genomes of 1000 actinobacteria strains.</title>
        <authorList>
            <person name="Klenk H.-P."/>
        </authorList>
    </citation>
    <scope>NUCLEOTIDE SEQUENCE [LARGE SCALE GENOMIC DNA]</scope>
    <source>
        <strain evidence="3 4">DSM 45175</strain>
    </source>
</reference>